<dbReference type="GO" id="GO:0016779">
    <property type="term" value="F:nucleotidyltransferase activity"/>
    <property type="evidence" value="ECO:0007669"/>
    <property type="project" value="UniProtKB-KW"/>
</dbReference>
<dbReference type="InterPro" id="IPR041459">
    <property type="entry name" value="MPTase-PolyVal"/>
</dbReference>
<dbReference type="GO" id="GO:0003697">
    <property type="term" value="F:single-stranded DNA binding"/>
    <property type="evidence" value="ECO:0007669"/>
    <property type="project" value="InterPro"/>
</dbReference>
<evidence type="ECO:0000313" key="4">
    <source>
        <dbReference type="EMBL" id="CUP22155.1"/>
    </source>
</evidence>
<evidence type="ECO:0000313" key="5">
    <source>
        <dbReference type="Proteomes" id="UP000095614"/>
    </source>
</evidence>
<accession>A0A174LK09</accession>
<reference evidence="4 5" key="1">
    <citation type="submission" date="2015-09" db="EMBL/GenBank/DDBJ databases">
        <authorList>
            <consortium name="Pathogen Informatics"/>
        </authorList>
    </citation>
    <scope>NUCLEOTIDE SEQUENCE [LARGE SCALE GENOMIC DNA]</scope>
    <source>
        <strain evidence="4 5">2789STDY5834847</strain>
    </source>
</reference>
<dbReference type="OrthoDB" id="9792687at2"/>
<dbReference type="Pfam" id="PF08401">
    <property type="entry name" value="ArdcN"/>
    <property type="match status" value="1"/>
</dbReference>
<dbReference type="InterPro" id="IPR013610">
    <property type="entry name" value="ArdC_N"/>
</dbReference>
<dbReference type="Proteomes" id="UP000095614">
    <property type="component" value="Unassembled WGS sequence"/>
</dbReference>
<evidence type="ECO:0000256" key="1">
    <source>
        <dbReference type="SAM" id="MobiDB-lite"/>
    </source>
</evidence>
<gene>
    <name evidence="4" type="primary">traC_5</name>
    <name evidence="4" type="ORF">ERS852462_02987</name>
</gene>
<feature type="region of interest" description="Disordered" evidence="1">
    <location>
        <begin position="565"/>
        <end position="595"/>
    </location>
</feature>
<dbReference type="EC" id="2.7.7.-" evidence="4"/>
<evidence type="ECO:0000259" key="3">
    <source>
        <dbReference type="Pfam" id="PF18818"/>
    </source>
</evidence>
<dbReference type="Pfam" id="PF18818">
    <property type="entry name" value="MPTase-PolyVal"/>
    <property type="match status" value="1"/>
</dbReference>
<feature type="domain" description="N-terminal" evidence="2">
    <location>
        <begin position="18"/>
        <end position="168"/>
    </location>
</feature>
<name>A0A174LK09_BACUN</name>
<dbReference type="RefSeq" id="WP_004319452.1">
    <property type="nucleotide sequence ID" value="NZ_CZAF01000008.1"/>
</dbReference>
<organism evidence="4 5">
    <name type="scientific">Bacteroides uniformis</name>
    <dbReference type="NCBI Taxonomy" id="820"/>
    <lineage>
        <taxon>Bacteria</taxon>
        <taxon>Pseudomonadati</taxon>
        <taxon>Bacteroidota</taxon>
        <taxon>Bacteroidia</taxon>
        <taxon>Bacteroidales</taxon>
        <taxon>Bacteroidaceae</taxon>
        <taxon>Bacteroides</taxon>
    </lineage>
</organism>
<protein>
    <submittedName>
        <fullName evidence="4">DNA primase</fullName>
        <ecNumber evidence="4">2.7.7.-</ecNumber>
    </submittedName>
</protein>
<keyword evidence="4" id="KW-0808">Transferase</keyword>
<keyword evidence="4" id="KW-0548">Nucleotidyltransferase</keyword>
<dbReference type="EMBL" id="CZAF01000008">
    <property type="protein sequence ID" value="CUP22155.1"/>
    <property type="molecule type" value="Genomic_DNA"/>
</dbReference>
<dbReference type="AlphaFoldDB" id="A0A174LK09"/>
<evidence type="ECO:0000259" key="2">
    <source>
        <dbReference type="Pfam" id="PF08401"/>
    </source>
</evidence>
<proteinExistence type="predicted"/>
<sequence>MAGNRRYNSDGPSAEERALERFTELMIKKISSIKGDWKKPWFTEGFMTWPKNLSGREYNGMNALMLMLLCEENGYKLPVFCTFQRVSGLNYSTDKQGNHRPLTDANGERLPQVSVLKGEKSFPVFITTFTVVDKETKEKIKMEDYRKLSPEEQAKYSVYPKLNVHNVFNVAQTNLREARPELYEKLCEQNNLKRSASLDDEKIAFAPLDEMIAENLWVCPISLEHQDNAYYSISKDAIVLPEKSQFINGETFYGTLLHEMTHSTGAEGRLDRIKPAAFGSKEYAREELVAELGSALVASQYGITKTIKEDSALYLGSWLDVLKESPEFLKTTLFDVKKASSMIAQRIDAVAEKIEAKARPFYCSVAFLQSQDDTARLDAFKDKGDFEGLLNEATEYYDGNGMDEMYTYRYPAQHTHDNVLIENEKWALVYNGSVGGTYDLMLKYSEEEVRDHIRRYGIGRASEDVKNFAKDMVAKEYLSTVKVRSPKFEMPTGDILCVYYNRLSDTLDIGTVVNGKFTERHSFAYDHDKDLTDNLQNVRTALEAMPEYQYRGDVAGERVNPQIDLMDADNDGNTQEVAHEEREQEDEYVPYRRGR</sequence>
<feature type="domain" description="Polyvalent protein metallopeptidase" evidence="3">
    <location>
        <begin position="225"/>
        <end position="327"/>
    </location>
</feature>
<dbReference type="GeneID" id="75114406"/>